<sequence>MCGEFPTNGYRRIRVCLKKRFQLQVNGKRVYRIMKELNVLVKTKHFEAKRKKQRGKIPVTRSNEHFQVDMTKVWCGRDGWGYFLRRSMHLTEKS</sequence>
<evidence type="ECO:0000313" key="2">
    <source>
        <dbReference type="EMBL" id="MBA4603893.1"/>
    </source>
</evidence>
<dbReference type="InterPro" id="IPR025948">
    <property type="entry name" value="HTH-like_dom"/>
</dbReference>
<accession>A0A7W2ASR6</accession>
<gene>
    <name evidence="2" type="ORF">H2C83_16710</name>
</gene>
<evidence type="ECO:0000259" key="1">
    <source>
        <dbReference type="Pfam" id="PF13276"/>
    </source>
</evidence>
<evidence type="ECO:0000313" key="3">
    <source>
        <dbReference type="Proteomes" id="UP000538292"/>
    </source>
</evidence>
<proteinExistence type="predicted"/>
<keyword evidence="3" id="KW-1185">Reference proteome</keyword>
<dbReference type="Proteomes" id="UP000538292">
    <property type="component" value="Unassembled WGS sequence"/>
</dbReference>
<dbReference type="Pfam" id="PF13276">
    <property type="entry name" value="HTH_21"/>
    <property type="match status" value="1"/>
</dbReference>
<name>A0A7W2ASR6_9BACL</name>
<reference evidence="2 3" key="1">
    <citation type="submission" date="2020-07" db="EMBL/GenBank/DDBJ databases">
        <title>Thermoactinomyces phylogeny.</title>
        <authorList>
            <person name="Dunlap C."/>
        </authorList>
    </citation>
    <scope>NUCLEOTIDE SEQUENCE [LARGE SCALE GENOMIC DNA]</scope>
    <source>
        <strain evidence="2 3">AMNI-1</strain>
    </source>
</reference>
<organism evidence="2 3">
    <name type="scientific">Thermoactinomyces mirandus</name>
    <dbReference type="NCBI Taxonomy" id="2756294"/>
    <lineage>
        <taxon>Bacteria</taxon>
        <taxon>Bacillati</taxon>
        <taxon>Bacillota</taxon>
        <taxon>Bacilli</taxon>
        <taxon>Bacillales</taxon>
        <taxon>Thermoactinomycetaceae</taxon>
        <taxon>Thermoactinomyces</taxon>
    </lineage>
</organism>
<dbReference type="AlphaFoldDB" id="A0A7W2ASR6"/>
<dbReference type="EMBL" id="JACEOL010000082">
    <property type="protein sequence ID" value="MBA4603893.1"/>
    <property type="molecule type" value="Genomic_DNA"/>
</dbReference>
<comment type="caution">
    <text evidence="2">The sequence shown here is derived from an EMBL/GenBank/DDBJ whole genome shotgun (WGS) entry which is preliminary data.</text>
</comment>
<protein>
    <submittedName>
        <fullName evidence="2">IS3 family transposase</fullName>
    </submittedName>
</protein>
<feature type="domain" description="HTH-like" evidence="1">
    <location>
        <begin position="6"/>
        <end position="44"/>
    </location>
</feature>